<sequence>MISKFNFQRLKKGALKYLVLECLAEKPMRVYEIIKAIENKFEGFYRPSTGSIYPILKTLIDDELISVNIENGKKIYSITEKGKKIYEEMKNKKYKIFGDNASFIMPILQELLQMAFYFHENRSKIDERTSELIINHLKDCKEQIRKLIRE</sequence>
<proteinExistence type="predicted"/>
<dbReference type="PANTHER" id="PTHR43252:SF2">
    <property type="entry name" value="TRANSCRIPTION REGULATOR, PADR-LIKE FAMILY"/>
    <property type="match status" value="1"/>
</dbReference>
<organism evidence="2 3">
    <name type="scientific">Saccharolobus caldissimus</name>
    <dbReference type="NCBI Taxonomy" id="1702097"/>
    <lineage>
        <taxon>Archaea</taxon>
        <taxon>Thermoproteota</taxon>
        <taxon>Thermoprotei</taxon>
        <taxon>Sulfolobales</taxon>
        <taxon>Sulfolobaceae</taxon>
        <taxon>Saccharolobus</taxon>
    </lineage>
</organism>
<keyword evidence="3" id="KW-1185">Reference proteome</keyword>
<dbReference type="InterPro" id="IPR005149">
    <property type="entry name" value="Tscrpt_reg_PadR_N"/>
</dbReference>
<dbReference type="AlphaFoldDB" id="A0AAQ4CWM7"/>
<gene>
    <name evidence="2" type="ORF">SACC_32250</name>
</gene>
<protein>
    <submittedName>
        <fullName evidence="2">PadR family transcriptional regulator</fullName>
    </submittedName>
</protein>
<dbReference type="InterPro" id="IPR036388">
    <property type="entry name" value="WH-like_DNA-bd_sf"/>
</dbReference>
<dbReference type="Proteomes" id="UP001319921">
    <property type="component" value="Chromosome"/>
</dbReference>
<feature type="domain" description="Transcription regulator PadR N-terminal" evidence="1">
    <location>
        <begin position="19"/>
        <end position="87"/>
    </location>
</feature>
<dbReference type="Pfam" id="PF03551">
    <property type="entry name" value="PadR"/>
    <property type="match status" value="1"/>
</dbReference>
<evidence type="ECO:0000259" key="1">
    <source>
        <dbReference type="Pfam" id="PF03551"/>
    </source>
</evidence>
<reference evidence="2 3" key="1">
    <citation type="journal article" date="2022" name="Microbiol. Resour. Announc.">
        <title>Complete Genome Sequence of the Hyperthermophilic and Acidophilic Archaeon Saccharolobus caldissimus Strain HS-3T.</title>
        <authorList>
            <person name="Sakai H.D."/>
            <person name="Kurosawa N."/>
        </authorList>
    </citation>
    <scope>NUCLEOTIDE SEQUENCE [LARGE SCALE GENOMIC DNA]</scope>
    <source>
        <strain evidence="2 3">JCM32116</strain>
    </source>
</reference>
<evidence type="ECO:0000313" key="3">
    <source>
        <dbReference type="Proteomes" id="UP001319921"/>
    </source>
</evidence>
<dbReference type="Gene3D" id="1.10.10.10">
    <property type="entry name" value="Winged helix-like DNA-binding domain superfamily/Winged helix DNA-binding domain"/>
    <property type="match status" value="1"/>
</dbReference>
<dbReference type="PANTHER" id="PTHR43252">
    <property type="entry name" value="TRANSCRIPTIONAL REGULATOR YQJI"/>
    <property type="match status" value="1"/>
</dbReference>
<dbReference type="GeneID" id="68867947"/>
<dbReference type="InterPro" id="IPR036390">
    <property type="entry name" value="WH_DNA-bd_sf"/>
</dbReference>
<dbReference type="RefSeq" id="WP_229570938.1">
    <property type="nucleotide sequence ID" value="NZ_AP025226.1"/>
</dbReference>
<dbReference type="SUPFAM" id="SSF46785">
    <property type="entry name" value="Winged helix' DNA-binding domain"/>
    <property type="match status" value="1"/>
</dbReference>
<name>A0AAQ4CWM7_9CREN</name>
<dbReference type="EMBL" id="AP025226">
    <property type="protein sequence ID" value="BDC00209.1"/>
    <property type="molecule type" value="Genomic_DNA"/>
</dbReference>
<dbReference type="KEGG" id="scas:SACC_32250"/>
<evidence type="ECO:0000313" key="2">
    <source>
        <dbReference type="EMBL" id="BDC00209.1"/>
    </source>
</evidence>
<accession>A0AAQ4CWM7</accession>